<keyword evidence="2" id="KW-1185">Reference proteome</keyword>
<accession>A0ACB5T593</accession>
<dbReference type="Proteomes" id="UP001165064">
    <property type="component" value="Unassembled WGS sequence"/>
</dbReference>
<dbReference type="EMBL" id="BSXS01003530">
    <property type="protein sequence ID" value="GME81471.1"/>
    <property type="molecule type" value="Genomic_DNA"/>
</dbReference>
<evidence type="ECO:0000313" key="1">
    <source>
        <dbReference type="EMBL" id="GME81471.1"/>
    </source>
</evidence>
<comment type="caution">
    <text evidence="1">The sequence shown here is derived from an EMBL/GenBank/DDBJ whole genome shotgun (WGS) entry which is preliminary data.</text>
</comment>
<evidence type="ECO:0000313" key="2">
    <source>
        <dbReference type="Proteomes" id="UP001165064"/>
    </source>
</evidence>
<organism evidence="1 2">
    <name type="scientific">Ambrosiozyma monospora</name>
    <name type="common">Yeast</name>
    <name type="synonym">Endomycopsis monosporus</name>
    <dbReference type="NCBI Taxonomy" id="43982"/>
    <lineage>
        <taxon>Eukaryota</taxon>
        <taxon>Fungi</taxon>
        <taxon>Dikarya</taxon>
        <taxon>Ascomycota</taxon>
        <taxon>Saccharomycotina</taxon>
        <taxon>Pichiomycetes</taxon>
        <taxon>Pichiales</taxon>
        <taxon>Pichiaceae</taxon>
        <taxon>Ambrosiozyma</taxon>
    </lineage>
</organism>
<sequence length="773" mass="87597">MIGGDNKKKIKHFNDEVFISPKVLQDNGIKVFGTYQQPNEYIIKFPKAYSSCVSLGTTVNEGVNFATKSWLPLSQDASNWLTRQSILPSFSTWKYLINVAKQCDDVSVIGILEPLLSRMVEDELELRTQVRSVNGIKETNNSGSNVDSVTDADLVDCFPSYVKLTDSQDKKSNFTMSLKKFLQTDYESAQFNNDFKIELVTLASDEQLKTIVKSIKVRLVTGKEWLDKYMEFISGYDKPSYKLLKPFLFEGELIFENRELEIGSSEMEAFEKFKNLKEQMDATDTWCKRANKFLQTKNTSRVRQRSRNNNNNHDTTHASNGSSTSSNDSCGNEIPLTEVSELVSLLREIPSLPVSAPEMDELLVFAQEVSRFNCSALAILQHYETNDDGKPRSGTTKLPSDEELENLYLLGESSGVKLNTFQLLDRILQRKRWLKEVSQSNVTALNSESLLKLIEDGERYASLDDKPLMDRLHKDYIDCVNANNQLLDAMGCRSGNKDGGGEVTEDGTGDNGSDNGSANGTESDHNKKSNGDVKNSGEKRIDMDLVTELFNKNMFLPIDSQVRETFHSLSHEFKVVSNQLDAVLELINKRDELIKEFTVNNDSQVSENKVGVLNEEEIDFNRLAEVVDQIHEIACSTSVSGPGGNTTATNLNNNSGPTIQQLHDIVNKSAKFSNLDSKIAILQPHLKLVESWSTRLRSRFLQSHYPRSTKKLTNLFNEQLQRNDVIFNEPWESENYCVCRLSHEDDMMVECESCQTWCHFKFWQRPPNTLMKI</sequence>
<reference evidence="1" key="1">
    <citation type="submission" date="2023-04" db="EMBL/GenBank/DDBJ databases">
        <title>Ambrosiozyma monospora NBRC 10751.</title>
        <authorList>
            <person name="Ichikawa N."/>
            <person name="Sato H."/>
            <person name="Tonouchi N."/>
        </authorList>
    </citation>
    <scope>NUCLEOTIDE SEQUENCE</scope>
    <source>
        <strain evidence="1">NBRC 10751</strain>
    </source>
</reference>
<gene>
    <name evidence="1" type="ORF">Amon02_000495700</name>
</gene>
<name>A0ACB5T593_AMBMO</name>
<protein>
    <submittedName>
        <fullName evidence="1">Unnamed protein product</fullName>
    </submittedName>
</protein>
<proteinExistence type="predicted"/>